<protein>
    <submittedName>
        <fullName evidence="3">CubicO group peptidase, beta-lactamase class C family</fullName>
    </submittedName>
</protein>
<dbReference type="PANTHER" id="PTHR43283:SF18">
    <property type="match status" value="1"/>
</dbReference>
<evidence type="ECO:0000313" key="4">
    <source>
        <dbReference type="Proteomes" id="UP000184520"/>
    </source>
</evidence>
<keyword evidence="4" id="KW-1185">Reference proteome</keyword>
<dbReference type="InterPro" id="IPR050789">
    <property type="entry name" value="Diverse_Enzym_Activities"/>
</dbReference>
<evidence type="ECO:0000313" key="3">
    <source>
        <dbReference type="EMBL" id="SHG12877.1"/>
    </source>
</evidence>
<organism evidence="3 4">
    <name type="scientific">Marisediminitalea aggregata</name>
    <dbReference type="NCBI Taxonomy" id="634436"/>
    <lineage>
        <taxon>Bacteria</taxon>
        <taxon>Pseudomonadati</taxon>
        <taxon>Pseudomonadota</taxon>
        <taxon>Gammaproteobacteria</taxon>
        <taxon>Alteromonadales</taxon>
        <taxon>Alteromonadaceae</taxon>
        <taxon>Marisediminitalea</taxon>
    </lineage>
</organism>
<feature type="domain" description="Beta-lactamase-related" evidence="2">
    <location>
        <begin position="47"/>
        <end position="352"/>
    </location>
</feature>
<dbReference type="PANTHER" id="PTHR43283">
    <property type="entry name" value="BETA-LACTAMASE-RELATED"/>
    <property type="match status" value="1"/>
</dbReference>
<name>A0A1M5HA86_9ALTE</name>
<reference evidence="4" key="1">
    <citation type="submission" date="2016-11" db="EMBL/GenBank/DDBJ databases">
        <authorList>
            <person name="Varghese N."/>
            <person name="Submissions S."/>
        </authorList>
    </citation>
    <scope>NUCLEOTIDE SEQUENCE [LARGE SCALE GENOMIC DNA]</scope>
    <source>
        <strain evidence="4">CGMCC 1.8995</strain>
    </source>
</reference>
<accession>A0A1M5HA86</accession>
<keyword evidence="1" id="KW-0812">Transmembrane</keyword>
<gene>
    <name evidence="3" type="ORF">SAMN05216361_1379</name>
</gene>
<dbReference type="Gene3D" id="3.40.710.10">
    <property type="entry name" value="DD-peptidase/beta-lactamase superfamily"/>
    <property type="match status" value="1"/>
</dbReference>
<dbReference type="InterPro" id="IPR001466">
    <property type="entry name" value="Beta-lactam-related"/>
</dbReference>
<feature type="transmembrane region" description="Helical" evidence="1">
    <location>
        <begin position="383"/>
        <end position="404"/>
    </location>
</feature>
<evidence type="ECO:0000259" key="2">
    <source>
        <dbReference type="Pfam" id="PF00144"/>
    </source>
</evidence>
<dbReference type="Proteomes" id="UP000184520">
    <property type="component" value="Unassembled WGS sequence"/>
</dbReference>
<dbReference type="EMBL" id="FQWD01000002">
    <property type="protein sequence ID" value="SHG12877.1"/>
    <property type="molecule type" value="Genomic_DNA"/>
</dbReference>
<dbReference type="Pfam" id="PF00144">
    <property type="entry name" value="Beta-lactamase"/>
    <property type="match status" value="1"/>
</dbReference>
<dbReference type="InterPro" id="IPR012338">
    <property type="entry name" value="Beta-lactam/transpept-like"/>
</dbReference>
<proteinExistence type="predicted"/>
<dbReference type="SUPFAM" id="SSF56601">
    <property type="entry name" value="beta-lactamase/transpeptidase-like"/>
    <property type="match status" value="1"/>
</dbReference>
<sequence>MLVAWVAINFVATTEGWGLTPLAERGDTVSFAKAVSVEARNEAQGNLVLAMLEKGKVMHTDTMSVGKPVTEESVFGVASLSKWVTAVGVMQLVEEGKLDLDTPVSEYLTRWQLPPSDFDNNKVTLRLLLSHTAGITDGLGHSGFKLGEPVQPLESHLTQALDADPGKSGKVLVGIEPGTKWMYSGGSYNLTQLIIEEVTGEPFANFMQRAVFAPLGMEHSSFELDRANPALAQYFGENGDEQIYPNYTSLAATGLYTTLSDLVRFANAQLPSAEADPAMPRLLSDASLAAMRMPEANVDGLDIWGTGIMLFAPNGAGDNIVGHGGQSPYLNSTVRIDPATGDGLIAIQSGNKEALASNLATEWTTWKTGKPDIYVLGNTFPAMIMRVLIGAVVILVSAIALGVFTSLRRKRKQG</sequence>
<keyword evidence="1" id="KW-0472">Membrane</keyword>
<keyword evidence="1" id="KW-1133">Transmembrane helix</keyword>
<dbReference type="STRING" id="634436.SAMN05216361_1379"/>
<dbReference type="AlphaFoldDB" id="A0A1M5HA86"/>
<evidence type="ECO:0000256" key="1">
    <source>
        <dbReference type="SAM" id="Phobius"/>
    </source>
</evidence>